<keyword evidence="7" id="KW-0325">Glycoprotein</keyword>
<feature type="domain" description="EGF-like" evidence="12">
    <location>
        <begin position="365"/>
        <end position="402"/>
    </location>
</feature>
<dbReference type="CDD" id="cd00054">
    <property type="entry name" value="EGF_CA"/>
    <property type="match status" value="12"/>
</dbReference>
<name>A0A9W3A4B2_BIOGL</name>
<evidence type="ECO:0000256" key="4">
    <source>
        <dbReference type="ARBA" id="ARBA00022729"/>
    </source>
</evidence>
<dbReference type="GO" id="GO:0005886">
    <property type="term" value="C:plasma membrane"/>
    <property type="evidence" value="ECO:0007669"/>
    <property type="project" value="UniProtKB-ARBA"/>
</dbReference>
<dbReference type="Pfam" id="PF00008">
    <property type="entry name" value="EGF"/>
    <property type="match status" value="4"/>
</dbReference>
<dbReference type="Proteomes" id="UP001165740">
    <property type="component" value="Chromosome 4"/>
</dbReference>
<protein>
    <submittedName>
        <fullName evidence="14">Protein jagged-1b-like isoform X2</fullName>
    </submittedName>
</protein>
<feature type="domain" description="EGF-like" evidence="12">
    <location>
        <begin position="212"/>
        <end position="248"/>
    </location>
</feature>
<feature type="region of interest" description="Disordered" evidence="9">
    <location>
        <begin position="1128"/>
        <end position="1196"/>
    </location>
</feature>
<evidence type="ECO:0000256" key="10">
    <source>
        <dbReference type="SAM" id="Phobius"/>
    </source>
</evidence>
<keyword evidence="4 11" id="KW-0732">Signal</keyword>
<feature type="transmembrane region" description="Helical" evidence="10">
    <location>
        <begin position="805"/>
        <end position="826"/>
    </location>
</feature>
<feature type="domain" description="EGF-like" evidence="12">
    <location>
        <begin position="636"/>
        <end position="674"/>
    </location>
</feature>
<feature type="disulfide bond" evidence="8">
    <location>
        <begin position="470"/>
        <end position="479"/>
    </location>
</feature>
<evidence type="ECO:0000313" key="14">
    <source>
        <dbReference type="RefSeq" id="XP_055882020.1"/>
    </source>
</evidence>
<feature type="disulfide bond" evidence="8">
    <location>
        <begin position="508"/>
        <end position="517"/>
    </location>
</feature>
<evidence type="ECO:0000256" key="9">
    <source>
        <dbReference type="SAM" id="MobiDB-lite"/>
    </source>
</evidence>
<dbReference type="InterPro" id="IPR051355">
    <property type="entry name" value="Notch/Slit_guidance"/>
</dbReference>
<evidence type="ECO:0000256" key="1">
    <source>
        <dbReference type="ARBA" id="ARBA00005847"/>
    </source>
</evidence>
<feature type="disulfide bond" evidence="8">
    <location>
        <begin position="624"/>
        <end position="633"/>
    </location>
</feature>
<dbReference type="SMART" id="SM00179">
    <property type="entry name" value="EGF_CA"/>
    <property type="match status" value="12"/>
</dbReference>
<dbReference type="InterPro" id="IPR001774">
    <property type="entry name" value="DSL"/>
</dbReference>
<evidence type="ECO:0000313" key="13">
    <source>
        <dbReference type="Proteomes" id="UP001165740"/>
    </source>
</evidence>
<feature type="region of interest" description="Disordered" evidence="9">
    <location>
        <begin position="944"/>
        <end position="965"/>
    </location>
</feature>
<feature type="disulfide bond" evidence="8">
    <location>
        <begin position="353"/>
        <end position="362"/>
    </location>
</feature>
<keyword evidence="10" id="KW-0812">Transmembrane</keyword>
<feature type="domain" description="EGF-like" evidence="12">
    <location>
        <begin position="598"/>
        <end position="634"/>
    </location>
</feature>
<feature type="signal peptide" evidence="11">
    <location>
        <begin position="1"/>
        <end position="20"/>
    </location>
</feature>
<feature type="domain" description="EGF-like" evidence="12">
    <location>
        <begin position="482"/>
        <end position="518"/>
    </location>
</feature>
<evidence type="ECO:0000256" key="11">
    <source>
        <dbReference type="SAM" id="SignalP"/>
    </source>
</evidence>
<dbReference type="InterPro" id="IPR018097">
    <property type="entry name" value="EGF_Ca-bd_CS"/>
</dbReference>
<evidence type="ECO:0000256" key="3">
    <source>
        <dbReference type="ARBA" id="ARBA00022536"/>
    </source>
</evidence>
<feature type="disulfide bond" evidence="8">
    <location>
        <begin position="238"/>
        <end position="247"/>
    </location>
</feature>
<dbReference type="InterPro" id="IPR000742">
    <property type="entry name" value="EGF"/>
</dbReference>
<dbReference type="PROSITE" id="PS01187">
    <property type="entry name" value="EGF_CA"/>
    <property type="match status" value="4"/>
</dbReference>
<keyword evidence="10" id="KW-1133">Transmembrane helix</keyword>
<dbReference type="FunFam" id="2.10.25.10:FF:000471">
    <property type="entry name" value="Protein lin-12"/>
    <property type="match status" value="1"/>
</dbReference>
<dbReference type="GO" id="GO:0007411">
    <property type="term" value="P:axon guidance"/>
    <property type="evidence" value="ECO:0007669"/>
    <property type="project" value="TreeGrafter"/>
</dbReference>
<dbReference type="InterPro" id="IPR049883">
    <property type="entry name" value="NOTCH1_EGF-like"/>
</dbReference>
<dbReference type="AlphaFoldDB" id="A0A9W3A4B2"/>
<dbReference type="FunFam" id="2.10.25.10:FF:000125">
    <property type="entry name" value="Neurogenic locus notch protein-like"/>
    <property type="match status" value="2"/>
</dbReference>
<dbReference type="FunFam" id="2.10.25.10:FF:000004">
    <property type="entry name" value="Neurogenic locus notch 1"/>
    <property type="match status" value="1"/>
</dbReference>
<evidence type="ECO:0000256" key="6">
    <source>
        <dbReference type="ARBA" id="ARBA00023157"/>
    </source>
</evidence>
<dbReference type="PANTHER" id="PTHR45836:SF13">
    <property type="entry name" value="PROTEIN CRUMBS"/>
    <property type="match status" value="1"/>
</dbReference>
<dbReference type="RefSeq" id="XP_055882020.1">
    <property type="nucleotide sequence ID" value="XM_056026045.1"/>
</dbReference>
<gene>
    <name evidence="14" type="primary">LOC106056511</name>
</gene>
<dbReference type="FunFam" id="2.10.25.10:FF:000173">
    <property type="entry name" value="Neurogenic locus notch protein 2"/>
    <property type="match status" value="2"/>
</dbReference>
<dbReference type="PROSITE" id="PS00010">
    <property type="entry name" value="ASX_HYDROXYL"/>
    <property type="match status" value="12"/>
</dbReference>
<evidence type="ECO:0000256" key="2">
    <source>
        <dbReference type="ARBA" id="ARBA00022473"/>
    </source>
</evidence>
<keyword evidence="2" id="KW-0217">Developmental protein</keyword>
<reference evidence="14" key="1">
    <citation type="submission" date="2025-08" db="UniProtKB">
        <authorList>
            <consortium name="RefSeq"/>
        </authorList>
    </citation>
    <scope>IDENTIFICATION</scope>
</reference>
<dbReference type="GO" id="GO:0009986">
    <property type="term" value="C:cell surface"/>
    <property type="evidence" value="ECO:0007669"/>
    <property type="project" value="TreeGrafter"/>
</dbReference>
<dbReference type="Gene3D" id="2.10.25.10">
    <property type="entry name" value="Laminin"/>
    <property type="match status" value="12"/>
</dbReference>
<feature type="domain" description="EGF-like" evidence="12">
    <location>
        <begin position="404"/>
        <end position="442"/>
    </location>
</feature>
<feature type="disulfide bond" evidence="8">
    <location>
        <begin position="432"/>
        <end position="441"/>
    </location>
</feature>
<feature type="disulfide bond" evidence="8">
    <location>
        <begin position="548"/>
        <end position="557"/>
    </location>
</feature>
<dbReference type="Gene3D" id="2.10.25.140">
    <property type="match status" value="1"/>
</dbReference>
<dbReference type="PRINTS" id="PR00010">
    <property type="entry name" value="EGFBLOOD"/>
</dbReference>
<keyword evidence="3 8" id="KW-0245">EGF-like domain</keyword>
<dbReference type="SMART" id="SM00181">
    <property type="entry name" value="EGF"/>
    <property type="match status" value="12"/>
</dbReference>
<dbReference type="InterPro" id="IPR001881">
    <property type="entry name" value="EGF-like_Ca-bd_dom"/>
</dbReference>
<comment type="caution">
    <text evidence="8">Lacks conserved residue(s) required for the propagation of feature annotation.</text>
</comment>
<dbReference type="FunFam" id="2.10.25.10:FF:000230">
    <property type="entry name" value="Delta-like protein"/>
    <property type="match status" value="1"/>
</dbReference>
<dbReference type="FunFam" id="2.10.25.10:FF:000472">
    <property type="entry name" value="Uncharacterized protein, isoform A"/>
    <property type="match status" value="2"/>
</dbReference>
<dbReference type="SUPFAM" id="SSF57196">
    <property type="entry name" value="EGF/Laminin"/>
    <property type="match status" value="5"/>
</dbReference>
<feature type="disulfide bond" evidence="8">
    <location>
        <begin position="314"/>
        <end position="323"/>
    </location>
</feature>
<dbReference type="PANTHER" id="PTHR45836">
    <property type="entry name" value="SLIT HOMOLOG"/>
    <property type="match status" value="1"/>
</dbReference>
<feature type="domain" description="EGF-like" evidence="12">
    <location>
        <begin position="560"/>
        <end position="596"/>
    </location>
</feature>
<comment type="similarity">
    <text evidence="1">Belongs to the NOTCH family.</text>
</comment>
<feature type="domain" description="EGF-like" evidence="12">
    <location>
        <begin position="250"/>
        <end position="286"/>
    </location>
</feature>
<dbReference type="GO" id="GO:0007219">
    <property type="term" value="P:Notch signaling pathway"/>
    <property type="evidence" value="ECO:0007669"/>
    <property type="project" value="TreeGrafter"/>
</dbReference>
<accession>A0A9W3A4B2</accession>
<feature type="domain" description="EGF-like" evidence="12">
    <location>
        <begin position="444"/>
        <end position="480"/>
    </location>
</feature>
<dbReference type="PROSITE" id="PS00022">
    <property type="entry name" value="EGF_1"/>
    <property type="match status" value="12"/>
</dbReference>
<organism evidence="13 14">
    <name type="scientific">Biomphalaria glabrata</name>
    <name type="common">Bloodfluke planorb</name>
    <name type="synonym">Freshwater snail</name>
    <dbReference type="NCBI Taxonomy" id="6526"/>
    <lineage>
        <taxon>Eukaryota</taxon>
        <taxon>Metazoa</taxon>
        <taxon>Spiralia</taxon>
        <taxon>Lophotrochozoa</taxon>
        <taxon>Mollusca</taxon>
        <taxon>Gastropoda</taxon>
        <taxon>Heterobranchia</taxon>
        <taxon>Euthyneura</taxon>
        <taxon>Panpulmonata</taxon>
        <taxon>Hygrophila</taxon>
        <taxon>Lymnaeoidea</taxon>
        <taxon>Planorbidae</taxon>
        <taxon>Biomphalaria</taxon>
    </lineage>
</organism>
<keyword evidence="6 8" id="KW-1015">Disulfide bond</keyword>
<dbReference type="Pfam" id="PF07645">
    <property type="entry name" value="EGF_CA"/>
    <property type="match status" value="8"/>
</dbReference>
<feature type="domain" description="EGF-like" evidence="12">
    <location>
        <begin position="520"/>
        <end position="558"/>
    </location>
</feature>
<feature type="disulfide bond" evidence="8">
    <location>
        <begin position="276"/>
        <end position="285"/>
    </location>
</feature>
<dbReference type="SMART" id="SM00051">
    <property type="entry name" value="DSL"/>
    <property type="match status" value="1"/>
</dbReference>
<dbReference type="GO" id="GO:0005509">
    <property type="term" value="F:calcium ion binding"/>
    <property type="evidence" value="ECO:0007669"/>
    <property type="project" value="InterPro"/>
</dbReference>
<proteinExistence type="inferred from homology"/>
<evidence type="ECO:0000256" key="7">
    <source>
        <dbReference type="ARBA" id="ARBA00023180"/>
    </source>
</evidence>
<dbReference type="InterPro" id="IPR009030">
    <property type="entry name" value="Growth_fac_rcpt_cys_sf"/>
</dbReference>
<dbReference type="SUPFAM" id="SSF57184">
    <property type="entry name" value="Growth factor receptor domain"/>
    <property type="match status" value="2"/>
</dbReference>
<dbReference type="PROSITE" id="PS50026">
    <property type="entry name" value="EGF_3"/>
    <property type="match status" value="12"/>
</dbReference>
<dbReference type="PRINTS" id="PR01983">
    <property type="entry name" value="NOTCH"/>
</dbReference>
<keyword evidence="5" id="KW-0677">Repeat</keyword>
<dbReference type="GeneID" id="106056511"/>
<keyword evidence="10" id="KW-0472">Membrane</keyword>
<dbReference type="GO" id="GO:0042063">
    <property type="term" value="P:gliogenesis"/>
    <property type="evidence" value="ECO:0007669"/>
    <property type="project" value="UniProtKB-ARBA"/>
</dbReference>
<feature type="disulfide bond" evidence="8">
    <location>
        <begin position="392"/>
        <end position="401"/>
    </location>
</feature>
<feature type="disulfide bond" evidence="8">
    <location>
        <begin position="664"/>
        <end position="673"/>
    </location>
</feature>
<evidence type="ECO:0000256" key="5">
    <source>
        <dbReference type="ARBA" id="ARBA00022737"/>
    </source>
</evidence>
<sequence>MCQITKFMLLLCILCHVIQAMQSVAYIKVKLLTYRNSRGLLSNGQCCESNCQSMCSHRFIICVGPIGSNWVNGCLYGYGITGVIENKNYITFEDSVKAEDRKFSFGMRSWPGGVFLKINVTNQGHNGAKQQVDYFGKNFYLGPDETKQVILGTKTVLTLEIQVTCQVHFYSHNCSVFCEPQDSDSKGHYICDKRDGSKICRTDWKGPNCSVNVDDCAKVRCRNGGTCQDRKRDFFCNCQSGFTGRLCEADINECLNQSLCQNGKCVNNYGSFICTCYDGFTGRRCESNINDCASSPCQNAGYCIDLVSAYTCRCATGFTGRHCEQDLNECSFRNTCKNGGTCLNLIGSYGCNCPSSFQGYDCSQDVDECQQTSRCKNGGWCSNSMGSYSCHCPKGFNGQDCEQDIDECLLMDKLCENNATCLNTIGSFSCSCSVGYYGRLCSIDINECVRNPCSNGALCENMPGHYKCLCPQGRTGELCQFDIDECTPGICLNGGNCFNVPGSYYCECPGNWEGKNCEMNVNECKSHSKLCENNGTCQDVVEGYRCICLEGFFGTLCEQDRDECALGLCLNNVSCANTFGSFHCSCAPGWTGSRCDEDMNECLEPVCNNEGVCVNSNGSYHCRCPANWMGQRCEMDIDECSMYQNLCQNGGTCVNLQGSYHCKCPPEWSGPMCDVDKVECAKNKDACEPIELSIPFYLHCNVSQAGVWKVNKGLEALLKATRLYDKKRLDVSHRLQRGKALDGSSVTAIYPVVKNDGELLNQQELVYALNKVTSKFQHHMYCPLYLDAVDNTDFVEILTADKQNWIPGLLTVCGFLLLGIIGLSIVKCRRMYTSHRDKCRLQKSRVTMSFRNQLYLETSRGHLQEMVENQINIISTGTVPHYATVDEMRESQTESNSMTKFDAEWKSEVGPPELNAVTVPRGRPSGLESDTARHESVFYMTHPKNMSLATSKQRKPAGGQSSMLAGKQDSLATGKQDPLPALPPCTYYNDGLYSSPACHLGKTKTSRVRAQATSQPCDGAQGPLNPEELYVDVVRRRKLGHPRKRTRSLDDKSLYKKHNPRGRKRFSDVDRKYKHLPYIDDPPFHETLLLPQIPGTLLHPQTPGTPLHPQASGTLLHPQTPDTLLHPQTPGTLLHPQTPDTLLHPQTPDTLLHPQTPDTLLHPQTPDTLLHPQTPGTLLHPQTPDTLLQPINVPST</sequence>
<dbReference type="Pfam" id="PF01414">
    <property type="entry name" value="DSL"/>
    <property type="match status" value="1"/>
</dbReference>
<evidence type="ECO:0000256" key="8">
    <source>
        <dbReference type="PROSITE-ProRule" id="PRU00076"/>
    </source>
</evidence>
<keyword evidence="13" id="KW-1185">Reference proteome</keyword>
<feature type="disulfide bond" evidence="8">
    <location>
        <begin position="586"/>
        <end position="595"/>
    </location>
</feature>
<feature type="domain" description="EGF-like" evidence="12">
    <location>
        <begin position="288"/>
        <end position="324"/>
    </location>
</feature>
<feature type="chain" id="PRO_5040775453" evidence="11">
    <location>
        <begin position="21"/>
        <end position="1196"/>
    </location>
</feature>
<dbReference type="PROSITE" id="PS01186">
    <property type="entry name" value="EGF_2"/>
    <property type="match status" value="7"/>
</dbReference>
<dbReference type="InterPro" id="IPR000152">
    <property type="entry name" value="EGF-type_Asp/Asn_hydroxyl_site"/>
</dbReference>
<evidence type="ECO:0000259" key="12">
    <source>
        <dbReference type="PROSITE" id="PS50026"/>
    </source>
</evidence>
<dbReference type="GO" id="GO:0043235">
    <property type="term" value="C:receptor complex"/>
    <property type="evidence" value="ECO:0007669"/>
    <property type="project" value="TreeGrafter"/>
</dbReference>
<feature type="domain" description="EGF-like" evidence="12">
    <location>
        <begin position="326"/>
        <end position="363"/>
    </location>
</feature>